<protein>
    <submittedName>
        <fullName evidence="2">Uncharacterized protein</fullName>
    </submittedName>
</protein>
<feature type="region of interest" description="Disordered" evidence="1">
    <location>
        <begin position="1"/>
        <end position="92"/>
    </location>
</feature>
<gene>
    <name evidence="2" type="ORF">D9756_003080</name>
</gene>
<evidence type="ECO:0000313" key="3">
    <source>
        <dbReference type="Proteomes" id="UP000559027"/>
    </source>
</evidence>
<feature type="compositionally biased region" description="Basic and acidic residues" evidence="1">
    <location>
        <begin position="200"/>
        <end position="222"/>
    </location>
</feature>
<feature type="compositionally biased region" description="Low complexity" evidence="1">
    <location>
        <begin position="134"/>
        <end position="146"/>
    </location>
</feature>
<feature type="region of interest" description="Disordered" evidence="1">
    <location>
        <begin position="353"/>
        <end position="384"/>
    </location>
</feature>
<reference evidence="2 3" key="1">
    <citation type="journal article" date="2020" name="ISME J.">
        <title>Uncovering the hidden diversity of litter-decomposition mechanisms in mushroom-forming fungi.</title>
        <authorList>
            <person name="Floudas D."/>
            <person name="Bentzer J."/>
            <person name="Ahren D."/>
            <person name="Johansson T."/>
            <person name="Persson P."/>
            <person name="Tunlid A."/>
        </authorList>
    </citation>
    <scope>NUCLEOTIDE SEQUENCE [LARGE SCALE GENOMIC DNA]</scope>
    <source>
        <strain evidence="2 3">CBS 146.42</strain>
    </source>
</reference>
<organism evidence="2 3">
    <name type="scientific">Leucocoprinus leucothites</name>
    <dbReference type="NCBI Taxonomy" id="201217"/>
    <lineage>
        <taxon>Eukaryota</taxon>
        <taxon>Fungi</taxon>
        <taxon>Dikarya</taxon>
        <taxon>Basidiomycota</taxon>
        <taxon>Agaricomycotina</taxon>
        <taxon>Agaricomycetes</taxon>
        <taxon>Agaricomycetidae</taxon>
        <taxon>Agaricales</taxon>
        <taxon>Agaricineae</taxon>
        <taxon>Agaricaceae</taxon>
        <taxon>Leucocoprinus</taxon>
    </lineage>
</organism>
<keyword evidence="3" id="KW-1185">Reference proteome</keyword>
<dbReference type="Proteomes" id="UP000559027">
    <property type="component" value="Unassembled WGS sequence"/>
</dbReference>
<feature type="region of interest" description="Disordered" evidence="1">
    <location>
        <begin position="130"/>
        <end position="329"/>
    </location>
</feature>
<dbReference type="EMBL" id="JAACJO010000004">
    <property type="protein sequence ID" value="KAF5359687.1"/>
    <property type="molecule type" value="Genomic_DNA"/>
</dbReference>
<dbReference type="OrthoDB" id="2538461at2759"/>
<name>A0A8H5G7A5_9AGAR</name>
<evidence type="ECO:0000256" key="1">
    <source>
        <dbReference type="SAM" id="MobiDB-lite"/>
    </source>
</evidence>
<feature type="compositionally biased region" description="Acidic residues" evidence="1">
    <location>
        <begin position="33"/>
        <end position="63"/>
    </location>
</feature>
<proteinExistence type="predicted"/>
<feature type="compositionally biased region" description="Polar residues" evidence="1">
    <location>
        <begin position="251"/>
        <end position="262"/>
    </location>
</feature>
<comment type="caution">
    <text evidence="2">The sequence shown here is derived from an EMBL/GenBank/DDBJ whole genome shotgun (WGS) entry which is preliminary data.</text>
</comment>
<feature type="compositionally biased region" description="Basic residues" evidence="1">
    <location>
        <begin position="1"/>
        <end position="12"/>
    </location>
</feature>
<evidence type="ECO:0000313" key="2">
    <source>
        <dbReference type="EMBL" id="KAF5359687.1"/>
    </source>
</evidence>
<feature type="compositionally biased region" description="Acidic residues" evidence="1">
    <location>
        <begin position="75"/>
        <end position="86"/>
    </location>
</feature>
<feature type="compositionally biased region" description="Basic residues" evidence="1">
    <location>
        <begin position="181"/>
        <end position="199"/>
    </location>
</feature>
<accession>A0A8H5G7A5</accession>
<feature type="compositionally biased region" description="Low complexity" evidence="1">
    <location>
        <begin position="288"/>
        <end position="321"/>
    </location>
</feature>
<feature type="compositionally biased region" description="Basic residues" evidence="1">
    <location>
        <begin position="368"/>
        <end position="384"/>
    </location>
</feature>
<sequence>MFKRVEKRLKRKQREDELGLDDDMKEVLGLNDTDSDESDSDDNSDDASAEDDLLGDEDDEDIELHDSEDGLISGMDDDEQEDDEGGDERALITVSEALDNPIFIVSLDPDVKECIVCPGKLLKGTVMVDKHKSSNASASANSKTSAQELVQTVIDERRPQTSTPSGTSKRAEKKHITQEKRRIKREKFKARQRAKKAALTKKEPGESKEKEPADSVKTARKDQRGKRVTGIIKEKSLVEKVKRKAKPSVLEATSSVPHSTTKFTKRDDDHPPVPPKKKRKTSITSPASTFTLSPDPTTLSTTKSTKSITSSTIKPKSRSSPVTEESPAVIHELQSQVKDIIKSASSLAKAVRARALSGDGEGEEKTSSAKKRKPLSTKKKAQKS</sequence>
<dbReference type="AlphaFoldDB" id="A0A8H5G7A5"/>